<dbReference type="GO" id="GO:0030686">
    <property type="term" value="C:90S preribosome"/>
    <property type="evidence" value="ECO:0007669"/>
    <property type="project" value="TreeGrafter"/>
</dbReference>
<evidence type="ECO:0000313" key="6">
    <source>
        <dbReference type="Proteomes" id="UP001165289"/>
    </source>
</evidence>
<dbReference type="Pfam" id="PF12936">
    <property type="entry name" value="Kri1_C"/>
    <property type="match status" value="1"/>
</dbReference>
<sequence length="637" mass="74800">MFIFNLALTLLRHDSMSVTSKQVLDLGQEGGDLSLSIDTVYAHRYEKRKRGEELSKLKEKYGSDIEGSSYASSSDLEDEYGKGLSIENDKSFLRVLSLIKENNDSLYDTSVKYYATESDTSLSEEETALYLRDYEREKLLEKGAELYDSGSDYEGESKLGYDPEQREIKRDLLEAVRDDNTDNNDDLTVSDFLHRRVKSKAELAREEVDYSEWLKTNPLTEIETPSSISIRQADDLKNLRNFWSQRDLNEEDKFLRDYLLEKRHLGVEVGEGSDGDQSQFDDQDLEQLDEADEFERKYNFRFEEDDSSLVARYPRNITNSVRREDTRRKDHRKLLAERKEREKIQEREEIKRLKNLKKMDIQDKIDLIKKITGNSDLGVNTVDLSADFDSEQYDNEMNSIFNQDYFEEKEYEKPDLSSILPPDLQDTDSETADYQLGDNLYCEDDGFIMDADYIEERALKNSKREQVKISHSSNSNLNRQMDEYYNLDYEDKIGDIACRMKYRQVVPNSFGLTTEEILTAEDRELNQWASLKKTVQFRSQNEERRDVKKYSKKARNLSKKRRVFLSLFEEDSVKSKKRDTKDFKNNSTENPILTKQQKRILNNKKLSDKQKNIISDMSSTRLKAYHIDPKRGLKRRN</sequence>
<comment type="caution">
    <text evidence="5">The sequence shown here is derived from an EMBL/GenBank/DDBJ whole genome shotgun (WGS) entry which is preliminary data.</text>
</comment>
<dbReference type="PANTHER" id="PTHR14490:SF5">
    <property type="entry name" value="PROTEIN KRI1 HOMOLOG"/>
    <property type="match status" value="1"/>
</dbReference>
<gene>
    <name evidence="5" type="ORF">LOD99_11713</name>
</gene>
<evidence type="ECO:0000313" key="5">
    <source>
        <dbReference type="EMBL" id="KAI6649347.1"/>
    </source>
</evidence>
<dbReference type="AlphaFoldDB" id="A0AAV7JKM4"/>
<name>A0AAV7JKM4_9METZ</name>
<evidence type="ECO:0000256" key="2">
    <source>
        <dbReference type="ARBA" id="ARBA00017294"/>
    </source>
</evidence>
<proteinExistence type="inferred from homology"/>
<evidence type="ECO:0000256" key="3">
    <source>
        <dbReference type="SAM" id="MobiDB-lite"/>
    </source>
</evidence>
<dbReference type="GO" id="GO:0000447">
    <property type="term" value="P:endonucleolytic cleavage in ITS1 to separate SSU-rRNA from 5.8S rRNA and LSU-rRNA from tricistronic rRNA transcript (SSU-rRNA, 5.8S rRNA, LSU-rRNA)"/>
    <property type="evidence" value="ECO:0007669"/>
    <property type="project" value="TreeGrafter"/>
</dbReference>
<feature type="compositionally biased region" description="Polar residues" evidence="3">
    <location>
        <begin position="585"/>
        <end position="595"/>
    </location>
</feature>
<feature type="domain" description="Kri1-like C-terminal" evidence="4">
    <location>
        <begin position="477"/>
        <end position="562"/>
    </location>
</feature>
<evidence type="ECO:0000259" key="4">
    <source>
        <dbReference type="Pfam" id="PF12936"/>
    </source>
</evidence>
<accession>A0AAV7JKM4</accession>
<organism evidence="5 6">
    <name type="scientific">Oopsacas minuta</name>
    <dbReference type="NCBI Taxonomy" id="111878"/>
    <lineage>
        <taxon>Eukaryota</taxon>
        <taxon>Metazoa</taxon>
        <taxon>Porifera</taxon>
        <taxon>Hexactinellida</taxon>
        <taxon>Hexasterophora</taxon>
        <taxon>Lyssacinosida</taxon>
        <taxon>Leucopsacidae</taxon>
        <taxon>Oopsacas</taxon>
    </lineage>
</organism>
<feature type="region of interest" description="Disordered" evidence="3">
    <location>
        <begin position="576"/>
        <end position="595"/>
    </location>
</feature>
<dbReference type="Pfam" id="PF05178">
    <property type="entry name" value="Kri1"/>
    <property type="match status" value="1"/>
</dbReference>
<dbReference type="InterPro" id="IPR018034">
    <property type="entry name" value="Kri1"/>
</dbReference>
<protein>
    <recommendedName>
        <fullName evidence="2">Protein KRI1 homolog</fullName>
    </recommendedName>
</protein>
<comment type="similarity">
    <text evidence="1">Belongs to the KRI1 family.</text>
</comment>
<evidence type="ECO:0000256" key="1">
    <source>
        <dbReference type="ARBA" id="ARBA00007473"/>
    </source>
</evidence>
<dbReference type="GO" id="GO:0005730">
    <property type="term" value="C:nucleolus"/>
    <property type="evidence" value="ECO:0007669"/>
    <property type="project" value="TreeGrafter"/>
</dbReference>
<dbReference type="Proteomes" id="UP001165289">
    <property type="component" value="Unassembled WGS sequence"/>
</dbReference>
<dbReference type="InterPro" id="IPR024626">
    <property type="entry name" value="Kri1-like_C"/>
</dbReference>
<dbReference type="EMBL" id="JAKMXF010000321">
    <property type="protein sequence ID" value="KAI6649347.1"/>
    <property type="molecule type" value="Genomic_DNA"/>
</dbReference>
<dbReference type="PANTHER" id="PTHR14490">
    <property type="entry name" value="ZINC FINGER, ZZ TYPE"/>
    <property type="match status" value="1"/>
</dbReference>
<reference evidence="5 6" key="1">
    <citation type="journal article" date="2023" name="BMC Biol.">
        <title>The compact genome of the sponge Oopsacas minuta (Hexactinellida) is lacking key metazoan core genes.</title>
        <authorList>
            <person name="Santini S."/>
            <person name="Schenkelaars Q."/>
            <person name="Jourda C."/>
            <person name="Duchesne M."/>
            <person name="Belahbib H."/>
            <person name="Rocher C."/>
            <person name="Selva M."/>
            <person name="Riesgo A."/>
            <person name="Vervoort M."/>
            <person name="Leys S.P."/>
            <person name="Kodjabachian L."/>
            <person name="Le Bivic A."/>
            <person name="Borchiellini C."/>
            <person name="Claverie J.M."/>
            <person name="Renard E."/>
        </authorList>
    </citation>
    <scope>NUCLEOTIDE SEQUENCE [LARGE SCALE GENOMIC DNA]</scope>
    <source>
        <strain evidence="5">SPO-2</strain>
    </source>
</reference>
<keyword evidence="6" id="KW-1185">Reference proteome</keyword>